<dbReference type="EMBL" id="KQ999169">
    <property type="protein sequence ID" value="KZV42302.1"/>
    <property type="molecule type" value="Genomic_DNA"/>
</dbReference>
<organism evidence="2 3">
    <name type="scientific">Dorcoceras hygrometricum</name>
    <dbReference type="NCBI Taxonomy" id="472368"/>
    <lineage>
        <taxon>Eukaryota</taxon>
        <taxon>Viridiplantae</taxon>
        <taxon>Streptophyta</taxon>
        <taxon>Embryophyta</taxon>
        <taxon>Tracheophyta</taxon>
        <taxon>Spermatophyta</taxon>
        <taxon>Magnoliopsida</taxon>
        <taxon>eudicotyledons</taxon>
        <taxon>Gunneridae</taxon>
        <taxon>Pentapetalae</taxon>
        <taxon>asterids</taxon>
        <taxon>lamiids</taxon>
        <taxon>Lamiales</taxon>
        <taxon>Gesneriaceae</taxon>
        <taxon>Didymocarpoideae</taxon>
        <taxon>Trichosporeae</taxon>
        <taxon>Loxocarpinae</taxon>
        <taxon>Dorcoceras</taxon>
    </lineage>
</organism>
<proteinExistence type="predicted"/>
<evidence type="ECO:0000313" key="3">
    <source>
        <dbReference type="Proteomes" id="UP000250235"/>
    </source>
</evidence>
<accession>A0A2Z7C644</accession>
<sequence length="109" mass="12369">MRRPTSLLRPLWPEPYRLDHPQVQPVPTDPATVPTKVHDGRTEAGTVLHAHGANMVCHLWLALVSNRWLAIKGHLLTCKGSLWTVYTSPSPQEHPLTEAMHKNNQNREM</sequence>
<evidence type="ECO:0000313" key="2">
    <source>
        <dbReference type="EMBL" id="KZV42302.1"/>
    </source>
</evidence>
<gene>
    <name evidence="2" type="ORF">F511_32384</name>
</gene>
<feature type="region of interest" description="Disordered" evidence="1">
    <location>
        <begin position="89"/>
        <end position="109"/>
    </location>
</feature>
<name>A0A2Z7C644_9LAMI</name>
<evidence type="ECO:0000256" key="1">
    <source>
        <dbReference type="SAM" id="MobiDB-lite"/>
    </source>
</evidence>
<feature type="region of interest" description="Disordered" evidence="1">
    <location>
        <begin position="18"/>
        <end position="38"/>
    </location>
</feature>
<feature type="compositionally biased region" description="Basic and acidic residues" evidence="1">
    <location>
        <begin position="95"/>
        <end position="109"/>
    </location>
</feature>
<dbReference type="Proteomes" id="UP000250235">
    <property type="component" value="Unassembled WGS sequence"/>
</dbReference>
<dbReference type="AlphaFoldDB" id="A0A2Z7C644"/>
<protein>
    <submittedName>
        <fullName evidence="2">Uncharacterized protein</fullName>
    </submittedName>
</protein>
<reference evidence="2 3" key="1">
    <citation type="journal article" date="2015" name="Proc. Natl. Acad. Sci. U.S.A.">
        <title>The resurrection genome of Boea hygrometrica: A blueprint for survival of dehydration.</title>
        <authorList>
            <person name="Xiao L."/>
            <person name="Yang G."/>
            <person name="Zhang L."/>
            <person name="Yang X."/>
            <person name="Zhao S."/>
            <person name="Ji Z."/>
            <person name="Zhou Q."/>
            <person name="Hu M."/>
            <person name="Wang Y."/>
            <person name="Chen M."/>
            <person name="Xu Y."/>
            <person name="Jin H."/>
            <person name="Xiao X."/>
            <person name="Hu G."/>
            <person name="Bao F."/>
            <person name="Hu Y."/>
            <person name="Wan P."/>
            <person name="Li L."/>
            <person name="Deng X."/>
            <person name="Kuang T."/>
            <person name="Xiang C."/>
            <person name="Zhu J.K."/>
            <person name="Oliver M.J."/>
            <person name="He Y."/>
        </authorList>
    </citation>
    <scope>NUCLEOTIDE SEQUENCE [LARGE SCALE GENOMIC DNA]</scope>
    <source>
        <strain evidence="3">cv. XS01</strain>
    </source>
</reference>
<keyword evidence="3" id="KW-1185">Reference proteome</keyword>